<dbReference type="PROSITE" id="PS50943">
    <property type="entry name" value="HTH_CROC1"/>
    <property type="match status" value="1"/>
</dbReference>
<dbReference type="InterPro" id="IPR001387">
    <property type="entry name" value="Cro/C1-type_HTH"/>
</dbReference>
<evidence type="ECO:0000259" key="1">
    <source>
        <dbReference type="PROSITE" id="PS50943"/>
    </source>
</evidence>
<dbReference type="InterPro" id="IPR010982">
    <property type="entry name" value="Lambda_DNA-bd_dom_sf"/>
</dbReference>
<evidence type="ECO:0000313" key="2">
    <source>
        <dbReference type="EMBL" id="QPE06103.1"/>
    </source>
</evidence>
<proteinExistence type="predicted"/>
<dbReference type="KEGG" id="msf:IT882_12955"/>
<dbReference type="EMBL" id="CP064760">
    <property type="protein sequence ID" value="QPE06103.1"/>
    <property type="molecule type" value="Genomic_DNA"/>
</dbReference>
<protein>
    <submittedName>
        <fullName evidence="2">Helix-turn-helix transcriptional regulator</fullName>
    </submittedName>
</protein>
<accession>A0A7S8N0E2</accession>
<dbReference type="SUPFAM" id="SSF47413">
    <property type="entry name" value="lambda repressor-like DNA-binding domains"/>
    <property type="match status" value="1"/>
</dbReference>
<evidence type="ECO:0000313" key="3">
    <source>
        <dbReference type="Proteomes" id="UP000594480"/>
    </source>
</evidence>
<dbReference type="AlphaFoldDB" id="A0A7S8N0E2"/>
<name>A0A7S8N0E2_9MICO</name>
<reference evidence="2 3" key="1">
    <citation type="submission" date="2020-11" db="EMBL/GenBank/DDBJ databases">
        <title>Amino acid is mineralized and recycled by bacteria in oceanic microbiome.</title>
        <authorList>
            <person name="Zheng L.Y."/>
        </authorList>
    </citation>
    <scope>NUCLEOTIDE SEQUENCE [LARGE SCALE GENOMIC DNA]</scope>
    <source>
        <strain evidence="2 3">A32-1</strain>
    </source>
</reference>
<dbReference type="Gene3D" id="1.10.260.40">
    <property type="entry name" value="lambda repressor-like DNA-binding domains"/>
    <property type="match status" value="1"/>
</dbReference>
<organism evidence="2 3">
    <name type="scientific">Microbacterium schleiferi</name>
    <dbReference type="NCBI Taxonomy" id="69362"/>
    <lineage>
        <taxon>Bacteria</taxon>
        <taxon>Bacillati</taxon>
        <taxon>Actinomycetota</taxon>
        <taxon>Actinomycetes</taxon>
        <taxon>Micrococcales</taxon>
        <taxon>Microbacteriaceae</taxon>
        <taxon>Microbacterium</taxon>
    </lineage>
</organism>
<gene>
    <name evidence="2" type="ORF">IT882_12955</name>
</gene>
<dbReference type="Pfam" id="PF01381">
    <property type="entry name" value="HTH_3"/>
    <property type="match status" value="1"/>
</dbReference>
<dbReference type="GO" id="GO:0003677">
    <property type="term" value="F:DNA binding"/>
    <property type="evidence" value="ECO:0007669"/>
    <property type="project" value="InterPro"/>
</dbReference>
<sequence length="87" mass="9421">MARRVGVPESKVSYWKSGARMPSIAECIQVARAFGRPPLEGLVGAGYLEPDEIADQVVLRPGGLSDVSDVELADELLRRTLARDALQ</sequence>
<dbReference type="CDD" id="cd00093">
    <property type="entry name" value="HTH_XRE"/>
    <property type="match status" value="1"/>
</dbReference>
<feature type="domain" description="HTH cro/C1-type" evidence="1">
    <location>
        <begin position="1"/>
        <end position="42"/>
    </location>
</feature>
<dbReference type="Proteomes" id="UP000594480">
    <property type="component" value="Chromosome"/>
</dbReference>
<keyword evidence="3" id="KW-1185">Reference proteome</keyword>